<comment type="caution">
    <text evidence="2">The sequence shown here is derived from an EMBL/GenBank/DDBJ whole genome shotgun (WGS) entry which is preliminary data.</text>
</comment>
<keyword evidence="1" id="KW-0812">Transmembrane</keyword>
<proteinExistence type="predicted"/>
<evidence type="ECO:0000256" key="1">
    <source>
        <dbReference type="SAM" id="Phobius"/>
    </source>
</evidence>
<evidence type="ECO:0000313" key="3">
    <source>
        <dbReference type="Proteomes" id="UP000245124"/>
    </source>
</evidence>
<keyword evidence="1" id="KW-0472">Membrane</keyword>
<name>A0A2R5FX85_NOSCO</name>
<dbReference type="Proteomes" id="UP000245124">
    <property type="component" value="Unassembled WGS sequence"/>
</dbReference>
<keyword evidence="1" id="KW-1133">Transmembrane helix</keyword>
<evidence type="ECO:0000313" key="2">
    <source>
        <dbReference type="EMBL" id="GBG20843.1"/>
    </source>
</evidence>
<sequence length="61" mass="6937">MGHLFVEITIFKTLLMNLINDKINLTSYQMYILTQLTLLLSSGIIGIAFILASYLLAMTWI</sequence>
<protein>
    <submittedName>
        <fullName evidence="2">Uncharacterized protein</fullName>
    </submittedName>
</protein>
<dbReference type="AlphaFoldDB" id="A0A2R5FX85"/>
<accession>A0A2R5FX85</accession>
<feature type="transmembrane region" description="Helical" evidence="1">
    <location>
        <begin position="32"/>
        <end position="57"/>
    </location>
</feature>
<reference evidence="2 3" key="1">
    <citation type="submission" date="2017-06" db="EMBL/GenBank/DDBJ databases">
        <title>Genome sequencing of cyanobaciteial culture collection at National Institute for Environmental Studies (NIES).</title>
        <authorList>
            <person name="Hirose Y."/>
            <person name="Shimura Y."/>
            <person name="Fujisawa T."/>
            <person name="Nakamura Y."/>
            <person name="Kawachi M."/>
        </authorList>
    </citation>
    <scope>NUCLEOTIDE SEQUENCE [LARGE SCALE GENOMIC DNA]</scope>
    <source>
        <strain evidence="2 3">NIES-4072</strain>
    </source>
</reference>
<dbReference type="EMBL" id="BDUD01000001">
    <property type="protein sequence ID" value="GBG20843.1"/>
    <property type="molecule type" value="Genomic_DNA"/>
</dbReference>
<keyword evidence="3" id="KW-1185">Reference proteome</keyword>
<gene>
    <name evidence="2" type="ORF">NIES4072_45250</name>
</gene>
<organism evidence="2 3">
    <name type="scientific">Nostoc commune NIES-4072</name>
    <dbReference type="NCBI Taxonomy" id="2005467"/>
    <lineage>
        <taxon>Bacteria</taxon>
        <taxon>Bacillati</taxon>
        <taxon>Cyanobacteriota</taxon>
        <taxon>Cyanophyceae</taxon>
        <taxon>Nostocales</taxon>
        <taxon>Nostocaceae</taxon>
        <taxon>Nostoc</taxon>
    </lineage>
</organism>